<evidence type="ECO:0000259" key="7">
    <source>
        <dbReference type="Pfam" id="PF06429"/>
    </source>
</evidence>
<dbReference type="Pfam" id="PF22638">
    <property type="entry name" value="FlgK_D1"/>
    <property type="match status" value="1"/>
</dbReference>
<keyword evidence="9" id="KW-0966">Cell projection</keyword>
<dbReference type="EMBL" id="RCWN01000001">
    <property type="protein sequence ID" value="RLQ88841.1"/>
    <property type="molecule type" value="Genomic_DNA"/>
</dbReference>
<dbReference type="RefSeq" id="WP_121645809.1">
    <property type="nucleotide sequence ID" value="NZ_RCWN01000001.1"/>
</dbReference>
<dbReference type="InterPro" id="IPR053927">
    <property type="entry name" value="FlgK_helical"/>
</dbReference>
<evidence type="ECO:0000256" key="2">
    <source>
        <dbReference type="ARBA" id="ARBA00004613"/>
    </source>
</evidence>
<dbReference type="SUPFAM" id="SSF64518">
    <property type="entry name" value="Phase 1 flagellin"/>
    <property type="match status" value="1"/>
</dbReference>
<evidence type="ECO:0000256" key="1">
    <source>
        <dbReference type="ARBA" id="ARBA00004365"/>
    </source>
</evidence>
<reference evidence="9 10" key="1">
    <citation type="submission" date="2018-10" db="EMBL/GenBank/DDBJ databases">
        <title>Notoacmeibacter sp. M2BS9Y-3-1, whole genome shotgun sequence.</title>
        <authorList>
            <person name="Tuo L."/>
        </authorList>
    </citation>
    <scope>NUCLEOTIDE SEQUENCE [LARGE SCALE GENOMIC DNA]</scope>
    <source>
        <strain evidence="9 10">M2BS9Y-3-1</strain>
    </source>
</reference>
<accession>A0A3L7JGU5</accession>
<feature type="domain" description="Flagellar basal-body/hook protein C-terminal" evidence="7">
    <location>
        <begin position="438"/>
        <end position="475"/>
    </location>
</feature>
<comment type="similarity">
    <text evidence="3">Belongs to the flagella basal body rod proteins family.</text>
</comment>
<evidence type="ECO:0000256" key="4">
    <source>
        <dbReference type="ARBA" id="ARBA00016244"/>
    </source>
</evidence>
<name>A0A3L7JGU5_9HYPH</name>
<evidence type="ECO:0000256" key="5">
    <source>
        <dbReference type="ARBA" id="ARBA00022525"/>
    </source>
</evidence>
<gene>
    <name evidence="9" type="primary">flgK</name>
    <name evidence="9" type="ORF">D8780_12040</name>
</gene>
<keyword evidence="9" id="KW-0282">Flagellum</keyword>
<evidence type="ECO:0000256" key="3">
    <source>
        <dbReference type="ARBA" id="ARBA00009677"/>
    </source>
</evidence>
<dbReference type="GO" id="GO:0009424">
    <property type="term" value="C:bacterial-type flagellum hook"/>
    <property type="evidence" value="ECO:0007669"/>
    <property type="project" value="InterPro"/>
</dbReference>
<evidence type="ECO:0000313" key="9">
    <source>
        <dbReference type="EMBL" id="RLQ88841.1"/>
    </source>
</evidence>
<comment type="caution">
    <text evidence="9">The sequence shown here is derived from an EMBL/GenBank/DDBJ whole genome shotgun (WGS) entry which is preliminary data.</text>
</comment>
<dbReference type="GO" id="GO:0005198">
    <property type="term" value="F:structural molecule activity"/>
    <property type="evidence" value="ECO:0007669"/>
    <property type="project" value="InterPro"/>
</dbReference>
<dbReference type="InterPro" id="IPR002371">
    <property type="entry name" value="FlgK"/>
</dbReference>
<keyword evidence="9" id="KW-0969">Cilium</keyword>
<dbReference type="GO" id="GO:0005576">
    <property type="term" value="C:extracellular region"/>
    <property type="evidence" value="ECO:0007669"/>
    <property type="project" value="UniProtKB-SubCell"/>
</dbReference>
<dbReference type="InterPro" id="IPR010930">
    <property type="entry name" value="Flg_bb/hook_C_dom"/>
</dbReference>
<dbReference type="NCBIfam" id="TIGR02492">
    <property type="entry name" value="flgK_ends"/>
    <property type="match status" value="1"/>
</dbReference>
<evidence type="ECO:0000313" key="10">
    <source>
        <dbReference type="Proteomes" id="UP000281094"/>
    </source>
</evidence>
<dbReference type="AlphaFoldDB" id="A0A3L7JGU5"/>
<keyword evidence="6" id="KW-0975">Bacterial flagellum</keyword>
<dbReference type="GO" id="GO:0044780">
    <property type="term" value="P:bacterial-type flagellum assembly"/>
    <property type="evidence" value="ECO:0007669"/>
    <property type="project" value="InterPro"/>
</dbReference>
<dbReference type="PANTHER" id="PTHR30033:SF1">
    <property type="entry name" value="FLAGELLAR HOOK-ASSOCIATED PROTEIN 1"/>
    <property type="match status" value="1"/>
</dbReference>
<keyword evidence="5" id="KW-0964">Secreted</keyword>
<comment type="subcellular location">
    <subcellularLocation>
        <location evidence="1">Bacterial flagellum</location>
    </subcellularLocation>
    <subcellularLocation>
        <location evidence="2">Secreted</location>
    </subcellularLocation>
</comment>
<dbReference type="Proteomes" id="UP000281094">
    <property type="component" value="Unassembled WGS sequence"/>
</dbReference>
<evidence type="ECO:0000259" key="8">
    <source>
        <dbReference type="Pfam" id="PF22638"/>
    </source>
</evidence>
<sequence length="480" mass="50683">MSLTAALMSAHASIFDISRRVSTVSSNITRADDPNYVRRIAVNNVANTNGATGTSRAASPQLELMRRESMTGSAGAELTAEKMAQLSRLLGNAEGATSGMMEELQSRLELYAAQPADATLAQSVVGQAEQLSATIRANSQSLYGFAHVVGSEIKEEASNLQQLLADFSRVNKAVVSGQGSGMDVSDALDERSRLLNSISEIVPVSKLDRENGDMMLFTSNGVTLFDKIPRDVTAVVDSSDSSRNGVYIDGIAMRVPADGESASANGRLSSLLHLSQQTIPSALKQTDEMARSLVLTFKESDASGTLPDMAGLFTWNGGPDVSTITSHVPSMALSLSVNPAFVASQGGSPQFLRDGGANGAAYTTNAGGYSSYSERLDAFVQAFEEPFAFDATVGGADKSLMDFAHTMETGMETARVAAGDNAARASALTTSLSERFSNTVNVNLDEEISLLVDLQNSYEASSRIVSVVDEMLSQLFRATG</sequence>
<protein>
    <recommendedName>
        <fullName evidence="4">Flagellar hook-associated protein 1</fullName>
    </recommendedName>
</protein>
<proteinExistence type="inferred from homology"/>
<feature type="domain" description="Flagellar hook-associated protein FlgK helical" evidence="8">
    <location>
        <begin position="83"/>
        <end position="305"/>
    </location>
</feature>
<evidence type="ECO:0000256" key="6">
    <source>
        <dbReference type="ARBA" id="ARBA00023143"/>
    </source>
</evidence>
<organism evidence="9 10">
    <name type="scientific">Notoacmeibacter ruber</name>
    <dbReference type="NCBI Taxonomy" id="2670375"/>
    <lineage>
        <taxon>Bacteria</taxon>
        <taxon>Pseudomonadati</taxon>
        <taxon>Pseudomonadota</taxon>
        <taxon>Alphaproteobacteria</taxon>
        <taxon>Hyphomicrobiales</taxon>
        <taxon>Notoacmeibacteraceae</taxon>
        <taxon>Notoacmeibacter</taxon>
    </lineage>
</organism>
<keyword evidence="10" id="KW-1185">Reference proteome</keyword>
<dbReference type="Pfam" id="PF06429">
    <property type="entry name" value="Flg_bbr_C"/>
    <property type="match status" value="1"/>
</dbReference>
<dbReference type="PANTHER" id="PTHR30033">
    <property type="entry name" value="FLAGELLAR HOOK-ASSOCIATED PROTEIN 1"/>
    <property type="match status" value="1"/>
</dbReference>